<evidence type="ECO:0000259" key="4">
    <source>
        <dbReference type="PROSITE" id="PS50949"/>
    </source>
</evidence>
<dbReference type="Gene3D" id="1.10.10.10">
    <property type="entry name" value="Winged helix-like DNA-binding domain superfamily/Winged helix DNA-binding domain"/>
    <property type="match status" value="1"/>
</dbReference>
<reference evidence="5 6" key="1">
    <citation type="submission" date="2019-06" db="EMBL/GenBank/DDBJ databases">
        <title>Draft genome sequence of Miniimonas arenae KCTC 19750T isolated from sea sand.</title>
        <authorList>
            <person name="Park S.-J."/>
        </authorList>
    </citation>
    <scope>NUCLEOTIDE SEQUENCE [LARGE SCALE GENOMIC DNA]</scope>
    <source>
        <strain evidence="5 6">KCTC 19750</strain>
    </source>
</reference>
<dbReference type="PROSITE" id="PS50949">
    <property type="entry name" value="HTH_GNTR"/>
    <property type="match status" value="1"/>
</dbReference>
<dbReference type="SUPFAM" id="SSF64288">
    <property type="entry name" value="Chorismate lyase-like"/>
    <property type="match status" value="1"/>
</dbReference>
<dbReference type="InterPro" id="IPR028978">
    <property type="entry name" value="Chorismate_lyase_/UTRA_dom_sf"/>
</dbReference>
<evidence type="ECO:0000313" key="5">
    <source>
        <dbReference type="EMBL" id="TNU73744.1"/>
    </source>
</evidence>
<dbReference type="InterPro" id="IPR036390">
    <property type="entry name" value="WH_DNA-bd_sf"/>
</dbReference>
<dbReference type="SMART" id="SM00345">
    <property type="entry name" value="HTH_GNTR"/>
    <property type="match status" value="1"/>
</dbReference>
<sequence length="282" mass="31035">MQGKRYRNDSPDLSGRVFNLRSDCSTLTPHRRPTEVAVADPLRIDLDRSSPVPLYHQVATAIEAHIEDGTLRPGAFLENEIALAARLGISRPTARQALQELVDQGRLIRKRGVGTQVAPDRIRRLVELTSLQSDLQRAGRAPSTEVLGWEQVDADAEVAGLLDVPVHTPVVWVHRLRSADGEPLALMANVLRADIAPSAEELSTSGLYDALRLRGIQAKVARQRIGARAATTAESRSLHEPAKAALLTMERTAYDESGAVIEFGRHVYRASRYTFDTTLFSH</sequence>
<dbReference type="SMART" id="SM00866">
    <property type="entry name" value="UTRA"/>
    <property type="match status" value="1"/>
</dbReference>
<keyword evidence="2" id="KW-0238">DNA-binding</keyword>
<organism evidence="5 6">
    <name type="scientific">Miniimonas arenae</name>
    <dbReference type="NCBI Taxonomy" id="676201"/>
    <lineage>
        <taxon>Bacteria</taxon>
        <taxon>Bacillati</taxon>
        <taxon>Actinomycetota</taxon>
        <taxon>Actinomycetes</taxon>
        <taxon>Micrococcales</taxon>
        <taxon>Beutenbergiaceae</taxon>
        <taxon>Miniimonas</taxon>
    </lineage>
</organism>
<feature type="domain" description="HTH gntR-type" evidence="4">
    <location>
        <begin position="52"/>
        <end position="120"/>
    </location>
</feature>
<dbReference type="PRINTS" id="PR00035">
    <property type="entry name" value="HTHGNTR"/>
</dbReference>
<dbReference type="Pfam" id="PF07702">
    <property type="entry name" value="UTRA"/>
    <property type="match status" value="1"/>
</dbReference>
<evidence type="ECO:0000313" key="6">
    <source>
        <dbReference type="Proteomes" id="UP000313849"/>
    </source>
</evidence>
<dbReference type="Pfam" id="PF00392">
    <property type="entry name" value="GntR"/>
    <property type="match status" value="1"/>
</dbReference>
<dbReference type="AlphaFoldDB" id="A0A5C5BB46"/>
<evidence type="ECO:0000256" key="1">
    <source>
        <dbReference type="ARBA" id="ARBA00023015"/>
    </source>
</evidence>
<dbReference type="CDD" id="cd07377">
    <property type="entry name" value="WHTH_GntR"/>
    <property type="match status" value="1"/>
</dbReference>
<dbReference type="PANTHER" id="PTHR44846">
    <property type="entry name" value="MANNOSYL-D-GLYCERATE TRANSPORT/METABOLISM SYSTEM REPRESSOR MNGR-RELATED"/>
    <property type="match status" value="1"/>
</dbReference>
<dbReference type="EMBL" id="VENP01000034">
    <property type="protein sequence ID" value="TNU73744.1"/>
    <property type="molecule type" value="Genomic_DNA"/>
</dbReference>
<keyword evidence="6" id="KW-1185">Reference proteome</keyword>
<gene>
    <name evidence="5" type="ORF">FH969_09735</name>
</gene>
<dbReference type="Proteomes" id="UP000313849">
    <property type="component" value="Unassembled WGS sequence"/>
</dbReference>
<dbReference type="GO" id="GO:0045892">
    <property type="term" value="P:negative regulation of DNA-templated transcription"/>
    <property type="evidence" value="ECO:0007669"/>
    <property type="project" value="TreeGrafter"/>
</dbReference>
<accession>A0A5C5BB46</accession>
<keyword evidence="1" id="KW-0805">Transcription regulation</keyword>
<dbReference type="GO" id="GO:0003700">
    <property type="term" value="F:DNA-binding transcription factor activity"/>
    <property type="evidence" value="ECO:0007669"/>
    <property type="project" value="InterPro"/>
</dbReference>
<keyword evidence="3" id="KW-0804">Transcription</keyword>
<dbReference type="InterPro" id="IPR050679">
    <property type="entry name" value="Bact_HTH_transcr_reg"/>
</dbReference>
<dbReference type="SUPFAM" id="SSF46785">
    <property type="entry name" value="Winged helix' DNA-binding domain"/>
    <property type="match status" value="1"/>
</dbReference>
<dbReference type="GO" id="GO:0003677">
    <property type="term" value="F:DNA binding"/>
    <property type="evidence" value="ECO:0007669"/>
    <property type="project" value="UniProtKB-KW"/>
</dbReference>
<dbReference type="PANTHER" id="PTHR44846:SF17">
    <property type="entry name" value="GNTR-FAMILY TRANSCRIPTIONAL REGULATOR"/>
    <property type="match status" value="1"/>
</dbReference>
<dbReference type="Gene3D" id="3.40.1410.10">
    <property type="entry name" value="Chorismate lyase-like"/>
    <property type="match status" value="1"/>
</dbReference>
<protein>
    <submittedName>
        <fullName evidence="5">GntR family transcriptional regulator</fullName>
    </submittedName>
</protein>
<evidence type="ECO:0000256" key="2">
    <source>
        <dbReference type="ARBA" id="ARBA00023125"/>
    </source>
</evidence>
<comment type="caution">
    <text evidence="5">The sequence shown here is derived from an EMBL/GenBank/DDBJ whole genome shotgun (WGS) entry which is preliminary data.</text>
</comment>
<dbReference type="InterPro" id="IPR036388">
    <property type="entry name" value="WH-like_DNA-bd_sf"/>
</dbReference>
<proteinExistence type="predicted"/>
<dbReference type="OrthoDB" id="3194402at2"/>
<dbReference type="InterPro" id="IPR011663">
    <property type="entry name" value="UTRA"/>
</dbReference>
<evidence type="ECO:0000256" key="3">
    <source>
        <dbReference type="ARBA" id="ARBA00023163"/>
    </source>
</evidence>
<dbReference type="InterPro" id="IPR000524">
    <property type="entry name" value="Tscrpt_reg_HTH_GntR"/>
</dbReference>
<name>A0A5C5BB46_9MICO</name>